<dbReference type="PANTHER" id="PTHR30136">
    <property type="entry name" value="HELIX-TURN-HELIX TRANSCRIPTIONAL REGULATOR, ICLR FAMILY"/>
    <property type="match status" value="1"/>
</dbReference>
<dbReference type="SMART" id="SM00346">
    <property type="entry name" value="HTH_ICLR"/>
    <property type="match status" value="1"/>
</dbReference>
<dbReference type="InterPro" id="IPR036388">
    <property type="entry name" value="WH-like_DNA-bd_sf"/>
</dbReference>
<dbReference type="AlphaFoldDB" id="A0A858ZW24"/>
<dbReference type="InterPro" id="IPR005471">
    <property type="entry name" value="Tscrpt_reg_IclR_N"/>
</dbReference>
<dbReference type="GO" id="GO:0003677">
    <property type="term" value="F:DNA binding"/>
    <property type="evidence" value="ECO:0007669"/>
    <property type="project" value="UniProtKB-KW"/>
</dbReference>
<dbReference type="GO" id="GO:0045892">
    <property type="term" value="P:negative regulation of DNA-templated transcription"/>
    <property type="evidence" value="ECO:0007669"/>
    <property type="project" value="TreeGrafter"/>
</dbReference>
<name>A0A858ZW24_9BURK</name>
<dbReference type="PANTHER" id="PTHR30136:SF35">
    <property type="entry name" value="HTH-TYPE TRANSCRIPTIONAL REGULATOR RV1719"/>
    <property type="match status" value="1"/>
</dbReference>
<proteinExistence type="predicted"/>
<evidence type="ECO:0000259" key="5">
    <source>
        <dbReference type="PROSITE" id="PS51077"/>
    </source>
</evidence>
<dbReference type="Proteomes" id="UP000500755">
    <property type="component" value="Chromosome"/>
</dbReference>
<dbReference type="InterPro" id="IPR014757">
    <property type="entry name" value="Tscrpt_reg_IclR_C"/>
</dbReference>
<dbReference type="PROSITE" id="PS51078">
    <property type="entry name" value="ICLR_ED"/>
    <property type="match status" value="1"/>
</dbReference>
<evidence type="ECO:0000256" key="4">
    <source>
        <dbReference type="SAM" id="MobiDB-lite"/>
    </source>
</evidence>
<reference evidence="7 8" key="1">
    <citation type="submission" date="2020-05" db="EMBL/GenBank/DDBJ databases">
        <title>Complete genome sequence of Alicycliphilus denitrificans DP3.</title>
        <authorList>
            <person name="Chen X."/>
        </authorList>
    </citation>
    <scope>NUCLEOTIDE SEQUENCE [LARGE SCALE GENOMIC DNA]</scope>
    <source>
        <strain evidence="7 8">DP3</strain>
    </source>
</reference>
<keyword evidence="3" id="KW-0804">Transcription</keyword>
<dbReference type="Pfam" id="PF09339">
    <property type="entry name" value="HTH_IclR"/>
    <property type="match status" value="1"/>
</dbReference>
<organism evidence="7 8">
    <name type="scientific">Alicycliphilus denitrificans</name>
    <dbReference type="NCBI Taxonomy" id="179636"/>
    <lineage>
        <taxon>Bacteria</taxon>
        <taxon>Pseudomonadati</taxon>
        <taxon>Pseudomonadota</taxon>
        <taxon>Betaproteobacteria</taxon>
        <taxon>Burkholderiales</taxon>
        <taxon>Comamonadaceae</taxon>
        <taxon>Alicycliphilus</taxon>
    </lineage>
</organism>
<dbReference type="InterPro" id="IPR036390">
    <property type="entry name" value="WH_DNA-bd_sf"/>
</dbReference>
<evidence type="ECO:0000259" key="6">
    <source>
        <dbReference type="PROSITE" id="PS51078"/>
    </source>
</evidence>
<keyword evidence="1" id="KW-0805">Transcription regulation</keyword>
<dbReference type="SUPFAM" id="SSF55781">
    <property type="entry name" value="GAF domain-like"/>
    <property type="match status" value="1"/>
</dbReference>
<dbReference type="EMBL" id="CP051298">
    <property type="protein sequence ID" value="QKD45166.1"/>
    <property type="molecule type" value="Genomic_DNA"/>
</dbReference>
<feature type="domain" description="IclR-ED" evidence="6">
    <location>
        <begin position="64"/>
        <end position="241"/>
    </location>
</feature>
<protein>
    <submittedName>
        <fullName evidence="7">IclR family transcriptional regulator</fullName>
    </submittedName>
</protein>
<keyword evidence="2" id="KW-0238">DNA-binding</keyword>
<gene>
    <name evidence="7" type="ORF">HF896_16810</name>
</gene>
<dbReference type="GO" id="GO:0003700">
    <property type="term" value="F:DNA-binding transcription factor activity"/>
    <property type="evidence" value="ECO:0007669"/>
    <property type="project" value="TreeGrafter"/>
</dbReference>
<evidence type="ECO:0000313" key="7">
    <source>
        <dbReference type="EMBL" id="QKD45166.1"/>
    </source>
</evidence>
<evidence type="ECO:0000313" key="8">
    <source>
        <dbReference type="Proteomes" id="UP000500755"/>
    </source>
</evidence>
<dbReference type="InterPro" id="IPR029016">
    <property type="entry name" value="GAF-like_dom_sf"/>
</dbReference>
<sequence>MIRAVGRALAIFDAYDNEHLSLSLQEIAERIRMPKTTAFRLVNTLERAGFLIRMDNQQYCLSLKMARLGGLVRSTLSIREIARPVMLQVNAQTSETITLNTIVGNDRMVLEVVDTPAPLMSMARQGQHMPLYLGASSRILLAYMEPQDLERLVKVNMNVPDFDRAAFDRELARFRRQGYAISRGQRVPGLTAIAVPIFDINGEVRHCLALTGPSVRVDSRDQELADILLVAGRDISTRLGASPEHSADLKLLMADTTADVPGRGREKPAAKKAPARKKVVASAAQ</sequence>
<dbReference type="InterPro" id="IPR050707">
    <property type="entry name" value="HTH_MetabolicPath_Reg"/>
</dbReference>
<dbReference type="Pfam" id="PF01614">
    <property type="entry name" value="IclR_C"/>
    <property type="match status" value="1"/>
</dbReference>
<dbReference type="RefSeq" id="WP_013520094.1">
    <property type="nucleotide sequence ID" value="NZ_CP051298.1"/>
</dbReference>
<dbReference type="Gene3D" id="3.30.450.40">
    <property type="match status" value="1"/>
</dbReference>
<dbReference type="SUPFAM" id="SSF46785">
    <property type="entry name" value="Winged helix' DNA-binding domain"/>
    <property type="match status" value="1"/>
</dbReference>
<dbReference type="OMA" id="TEMHWTS"/>
<feature type="region of interest" description="Disordered" evidence="4">
    <location>
        <begin position="258"/>
        <end position="285"/>
    </location>
</feature>
<dbReference type="Gene3D" id="1.10.10.10">
    <property type="entry name" value="Winged helix-like DNA-binding domain superfamily/Winged helix DNA-binding domain"/>
    <property type="match status" value="1"/>
</dbReference>
<evidence type="ECO:0000256" key="1">
    <source>
        <dbReference type="ARBA" id="ARBA00023015"/>
    </source>
</evidence>
<feature type="domain" description="HTH iclR-type" evidence="5">
    <location>
        <begin position="2"/>
        <end position="63"/>
    </location>
</feature>
<evidence type="ECO:0000256" key="2">
    <source>
        <dbReference type="ARBA" id="ARBA00023125"/>
    </source>
</evidence>
<evidence type="ECO:0000256" key="3">
    <source>
        <dbReference type="ARBA" id="ARBA00023163"/>
    </source>
</evidence>
<dbReference type="PROSITE" id="PS51077">
    <property type="entry name" value="HTH_ICLR"/>
    <property type="match status" value="1"/>
</dbReference>
<accession>A0A858ZW24</accession>